<organism evidence="1 2">
    <name type="scientific">Clavelina lepadiformis</name>
    <name type="common">Light-bulb sea squirt</name>
    <name type="synonym">Ascidia lepadiformis</name>
    <dbReference type="NCBI Taxonomy" id="159417"/>
    <lineage>
        <taxon>Eukaryota</taxon>
        <taxon>Metazoa</taxon>
        <taxon>Chordata</taxon>
        <taxon>Tunicata</taxon>
        <taxon>Ascidiacea</taxon>
        <taxon>Aplousobranchia</taxon>
        <taxon>Clavelinidae</taxon>
        <taxon>Clavelina</taxon>
    </lineage>
</organism>
<comment type="caution">
    <text evidence="1">The sequence shown here is derived from an EMBL/GenBank/DDBJ whole genome shotgun (WGS) entry which is preliminary data.</text>
</comment>
<protein>
    <recommendedName>
        <fullName evidence="3">H-type lectin domain-containing protein</fullName>
    </recommendedName>
</protein>
<evidence type="ECO:0008006" key="3">
    <source>
        <dbReference type="Google" id="ProtNLM"/>
    </source>
</evidence>
<proteinExistence type="predicted"/>
<name>A0ABP0F498_CLALP</name>
<evidence type="ECO:0000313" key="2">
    <source>
        <dbReference type="Proteomes" id="UP001642483"/>
    </source>
</evidence>
<sequence>MATQEGSQLLSSSETNTKEWRLEFPIPFKLAPTSVQAKVLGNPRYQDKFQVQSVVPDEQGFGFVVKRTDIPTSGWGQSPTLTWVAVGDEQAAPTGSQSIGSSEFENLQVRVNFMNSLENVPKVYAWVRGLFQYQETFNVFGIKADVNGFSCTVKRTDKSHGWAQNPTIYYNLSG</sequence>
<gene>
    <name evidence="1" type="ORF">CVLEPA_LOCUS3044</name>
</gene>
<evidence type="ECO:0000313" key="1">
    <source>
        <dbReference type="EMBL" id="CAK8673234.1"/>
    </source>
</evidence>
<keyword evidence="2" id="KW-1185">Reference proteome</keyword>
<reference evidence="1 2" key="1">
    <citation type="submission" date="2024-02" db="EMBL/GenBank/DDBJ databases">
        <authorList>
            <person name="Daric V."/>
            <person name="Darras S."/>
        </authorList>
    </citation>
    <scope>NUCLEOTIDE SEQUENCE [LARGE SCALE GENOMIC DNA]</scope>
</reference>
<dbReference type="EMBL" id="CAWYQH010000002">
    <property type="protein sequence ID" value="CAK8673234.1"/>
    <property type="molecule type" value="Genomic_DNA"/>
</dbReference>
<accession>A0ABP0F498</accession>
<dbReference type="Proteomes" id="UP001642483">
    <property type="component" value="Unassembled WGS sequence"/>
</dbReference>